<evidence type="ECO:0000313" key="1">
    <source>
        <dbReference type="EMBL" id="GAG47340.1"/>
    </source>
</evidence>
<dbReference type="InterPro" id="IPR015797">
    <property type="entry name" value="NUDIX_hydrolase-like_dom_sf"/>
</dbReference>
<accession>X0XVF1</accession>
<reference evidence="1" key="1">
    <citation type="journal article" date="2014" name="Front. Microbiol.">
        <title>High frequency of phylogenetically diverse reductive dehalogenase-homologous genes in deep subseafloor sedimentary metagenomes.</title>
        <authorList>
            <person name="Kawai M."/>
            <person name="Futagami T."/>
            <person name="Toyoda A."/>
            <person name="Takaki Y."/>
            <person name="Nishi S."/>
            <person name="Hori S."/>
            <person name="Arai W."/>
            <person name="Tsubouchi T."/>
            <person name="Morono Y."/>
            <person name="Uchiyama I."/>
            <person name="Ito T."/>
            <person name="Fujiyama A."/>
            <person name="Inagaki F."/>
            <person name="Takami H."/>
        </authorList>
    </citation>
    <scope>NUCLEOTIDE SEQUENCE</scope>
    <source>
        <strain evidence="1">Expedition CK06-06</strain>
    </source>
</reference>
<sequence>MRKFSSKLLWQGKFLKVKGKKFYNKDGKKCLWECVEIKDVKGIVMIFALTEEKEVVLAKQFRFPIEKDIVELPAG</sequence>
<name>X0XVF1_9ZZZZ</name>
<dbReference type="AlphaFoldDB" id="X0XVF1"/>
<dbReference type="EMBL" id="BARS01054282">
    <property type="protein sequence ID" value="GAG47340.1"/>
    <property type="molecule type" value="Genomic_DNA"/>
</dbReference>
<comment type="caution">
    <text evidence="1">The sequence shown here is derived from an EMBL/GenBank/DDBJ whole genome shotgun (WGS) entry which is preliminary data.</text>
</comment>
<protein>
    <recommendedName>
        <fullName evidence="2">Nudix hydrolase domain-containing protein</fullName>
    </recommendedName>
</protein>
<organism evidence="1">
    <name type="scientific">marine sediment metagenome</name>
    <dbReference type="NCBI Taxonomy" id="412755"/>
    <lineage>
        <taxon>unclassified sequences</taxon>
        <taxon>metagenomes</taxon>
        <taxon>ecological metagenomes</taxon>
    </lineage>
</organism>
<evidence type="ECO:0008006" key="2">
    <source>
        <dbReference type="Google" id="ProtNLM"/>
    </source>
</evidence>
<gene>
    <name evidence="1" type="ORF">S01H1_80388</name>
</gene>
<feature type="non-terminal residue" evidence="1">
    <location>
        <position position="75"/>
    </location>
</feature>
<dbReference type="SUPFAM" id="SSF55811">
    <property type="entry name" value="Nudix"/>
    <property type="match status" value="1"/>
</dbReference>
<proteinExistence type="predicted"/>
<dbReference type="Gene3D" id="3.90.79.10">
    <property type="entry name" value="Nucleoside Triphosphate Pyrophosphohydrolase"/>
    <property type="match status" value="1"/>
</dbReference>